<proteinExistence type="predicted"/>
<dbReference type="InterPro" id="IPR036259">
    <property type="entry name" value="MFS_trans_sf"/>
</dbReference>
<feature type="transmembrane region" description="Helical" evidence="7">
    <location>
        <begin position="98"/>
        <end position="124"/>
    </location>
</feature>
<organism evidence="9 10">
    <name type="scientific">Streptomonospora nanhaiensis</name>
    <dbReference type="NCBI Taxonomy" id="1323731"/>
    <lineage>
        <taxon>Bacteria</taxon>
        <taxon>Bacillati</taxon>
        <taxon>Actinomycetota</taxon>
        <taxon>Actinomycetes</taxon>
        <taxon>Streptosporangiales</taxon>
        <taxon>Nocardiopsidaceae</taxon>
        <taxon>Streptomonospora</taxon>
    </lineage>
</organism>
<feature type="transmembrane region" description="Helical" evidence="7">
    <location>
        <begin position="372"/>
        <end position="396"/>
    </location>
</feature>
<keyword evidence="5 7" id="KW-0472">Membrane</keyword>
<dbReference type="Pfam" id="PF07690">
    <property type="entry name" value="MFS_1"/>
    <property type="match status" value="2"/>
</dbReference>
<dbReference type="RefSeq" id="WP_179768697.1">
    <property type="nucleotide sequence ID" value="NZ_JACCFO010000001.1"/>
</dbReference>
<feature type="transmembrane region" description="Helical" evidence="7">
    <location>
        <begin position="408"/>
        <end position="430"/>
    </location>
</feature>
<feature type="transmembrane region" description="Helical" evidence="7">
    <location>
        <begin position="66"/>
        <end position="86"/>
    </location>
</feature>
<feature type="transmembrane region" description="Helical" evidence="7">
    <location>
        <begin position="347"/>
        <end position="366"/>
    </location>
</feature>
<feature type="region of interest" description="Disordered" evidence="6">
    <location>
        <begin position="241"/>
        <end position="260"/>
    </location>
</feature>
<evidence type="ECO:0000256" key="6">
    <source>
        <dbReference type="SAM" id="MobiDB-lite"/>
    </source>
</evidence>
<dbReference type="InterPro" id="IPR020846">
    <property type="entry name" value="MFS_dom"/>
</dbReference>
<feature type="transmembrane region" description="Helical" evidence="7">
    <location>
        <begin position="183"/>
        <end position="202"/>
    </location>
</feature>
<dbReference type="GO" id="GO:0005886">
    <property type="term" value="C:plasma membrane"/>
    <property type="evidence" value="ECO:0007669"/>
    <property type="project" value="UniProtKB-SubCell"/>
</dbReference>
<dbReference type="PROSITE" id="PS50850">
    <property type="entry name" value="MFS"/>
    <property type="match status" value="1"/>
</dbReference>
<dbReference type="Proteomes" id="UP000575985">
    <property type="component" value="Unassembled WGS sequence"/>
</dbReference>
<dbReference type="InterPro" id="IPR044770">
    <property type="entry name" value="MFS_spinster-like"/>
</dbReference>
<feature type="transmembrane region" description="Helical" evidence="7">
    <location>
        <begin position="309"/>
        <end position="335"/>
    </location>
</feature>
<keyword evidence="10" id="KW-1185">Reference proteome</keyword>
<evidence type="ECO:0000256" key="7">
    <source>
        <dbReference type="SAM" id="Phobius"/>
    </source>
</evidence>
<feature type="transmembrane region" description="Helical" evidence="7">
    <location>
        <begin position="436"/>
        <end position="457"/>
    </location>
</feature>
<feature type="domain" description="Major facilitator superfamily (MFS) profile" evidence="8">
    <location>
        <begin position="32"/>
        <end position="462"/>
    </location>
</feature>
<comment type="caution">
    <text evidence="9">The sequence shown here is derived from an EMBL/GenBank/DDBJ whole genome shotgun (WGS) entry which is preliminary data.</text>
</comment>
<name>A0A853BR40_9ACTN</name>
<accession>A0A853BR40</accession>
<dbReference type="PANTHER" id="PTHR23505">
    <property type="entry name" value="SPINSTER"/>
    <property type="match status" value="1"/>
</dbReference>
<gene>
    <name evidence="9" type="ORF">HNR12_003601</name>
</gene>
<dbReference type="Gene3D" id="1.20.1250.20">
    <property type="entry name" value="MFS general substrate transporter like domains"/>
    <property type="match status" value="1"/>
</dbReference>
<dbReference type="InterPro" id="IPR011701">
    <property type="entry name" value="MFS"/>
</dbReference>
<keyword evidence="3 7" id="KW-0812">Transmembrane</keyword>
<evidence type="ECO:0000259" key="8">
    <source>
        <dbReference type="PROSITE" id="PS50850"/>
    </source>
</evidence>
<evidence type="ECO:0000256" key="2">
    <source>
        <dbReference type="ARBA" id="ARBA00022448"/>
    </source>
</evidence>
<reference evidence="9 10" key="1">
    <citation type="submission" date="2020-07" db="EMBL/GenBank/DDBJ databases">
        <title>Sequencing the genomes of 1000 actinobacteria strains.</title>
        <authorList>
            <person name="Klenk H.-P."/>
        </authorList>
    </citation>
    <scope>NUCLEOTIDE SEQUENCE [LARGE SCALE GENOMIC DNA]</scope>
    <source>
        <strain evidence="9 10">DSM 45927</strain>
    </source>
</reference>
<dbReference type="PANTHER" id="PTHR23505:SF79">
    <property type="entry name" value="PROTEIN SPINSTER"/>
    <property type="match status" value="1"/>
</dbReference>
<evidence type="ECO:0000256" key="3">
    <source>
        <dbReference type="ARBA" id="ARBA00022692"/>
    </source>
</evidence>
<evidence type="ECO:0000313" key="10">
    <source>
        <dbReference type="Proteomes" id="UP000575985"/>
    </source>
</evidence>
<dbReference type="GO" id="GO:0022857">
    <property type="term" value="F:transmembrane transporter activity"/>
    <property type="evidence" value="ECO:0007669"/>
    <property type="project" value="InterPro"/>
</dbReference>
<dbReference type="SUPFAM" id="SSF103473">
    <property type="entry name" value="MFS general substrate transporter"/>
    <property type="match status" value="1"/>
</dbReference>
<evidence type="ECO:0000256" key="5">
    <source>
        <dbReference type="ARBA" id="ARBA00023136"/>
    </source>
</evidence>
<comment type="subcellular location">
    <subcellularLocation>
        <location evidence="1">Cell membrane</location>
        <topology evidence="1">Multi-pass membrane protein</topology>
    </subcellularLocation>
</comment>
<keyword evidence="2" id="KW-0813">Transport</keyword>
<protein>
    <submittedName>
        <fullName evidence="9">MFS family permease</fullName>
    </submittedName>
</protein>
<sequence length="474" mass="48059">MAAVSPRTRWKLGAPRAGGISATDTAPYGWAPLVVLFLVGLVDRIEASLLTGTLPLIQAEWGFSDTAAGSIPTAAAIASAAIAIPAGYLSDRHNRTRVIAIVVFCWALATVGSGLAVGFAMFYAMRVLLATAEQVDNPASSSLLADYYPPTNRPKAYGWVRMTTYLGGIGTILAGVLGEFLGWRAAFVIMALPGVVVALVCWRLAEPRRGHLDALIARSGTAAPADAAAAAARTDPPAARAYGGVPEAGPAPGPADPAAAPPFGRQVREVAAIPTLGLLSVGLMFLTAGLLGIAYWMPSYLTRAHDVGTAAAGSISGAMSVLGVVTGTLVGAWLGRRVHGAVRGGRVSLAGVGTLLGAAALVAGLLSDSLPLFTAMLFLSSFFGALAIPCVMASVADVVGAHSRGLGFAALNLLVTVGTAVGPLAVGVASDATGSLATAFIILSVPKVVGGLCMLAARWTFERDAEKVLVAARA</sequence>
<keyword evidence="4 7" id="KW-1133">Transmembrane helix</keyword>
<evidence type="ECO:0000313" key="9">
    <source>
        <dbReference type="EMBL" id="NYI97324.1"/>
    </source>
</evidence>
<evidence type="ECO:0000256" key="4">
    <source>
        <dbReference type="ARBA" id="ARBA00022989"/>
    </source>
</evidence>
<feature type="transmembrane region" description="Helical" evidence="7">
    <location>
        <begin position="159"/>
        <end position="177"/>
    </location>
</feature>
<evidence type="ECO:0000256" key="1">
    <source>
        <dbReference type="ARBA" id="ARBA00004651"/>
    </source>
</evidence>
<dbReference type="EMBL" id="JACCFO010000001">
    <property type="protein sequence ID" value="NYI97324.1"/>
    <property type="molecule type" value="Genomic_DNA"/>
</dbReference>
<dbReference type="AlphaFoldDB" id="A0A853BR40"/>
<feature type="transmembrane region" description="Helical" evidence="7">
    <location>
        <begin position="275"/>
        <end position="297"/>
    </location>
</feature>